<evidence type="ECO:0000313" key="2">
    <source>
        <dbReference type="EMBL" id="GJM90735.1"/>
    </source>
</evidence>
<reference evidence="2" key="1">
    <citation type="journal article" date="2018" name="DNA Res.">
        <title>Multiple hybrid de novo genome assembly of finger millet, an orphan allotetraploid crop.</title>
        <authorList>
            <person name="Hatakeyama M."/>
            <person name="Aluri S."/>
            <person name="Balachadran M.T."/>
            <person name="Sivarajan S.R."/>
            <person name="Patrignani A."/>
            <person name="Gruter S."/>
            <person name="Poveda L."/>
            <person name="Shimizu-Inatsugi R."/>
            <person name="Baeten J."/>
            <person name="Francoijs K.J."/>
            <person name="Nataraja K.N."/>
            <person name="Reddy Y.A.N."/>
            <person name="Phadnis S."/>
            <person name="Ravikumar R.L."/>
            <person name="Schlapbach R."/>
            <person name="Sreeman S.M."/>
            <person name="Shimizu K.K."/>
        </authorList>
    </citation>
    <scope>NUCLEOTIDE SEQUENCE</scope>
</reference>
<dbReference type="CDD" id="cd22157">
    <property type="entry name" value="F-box_AtFBW1-like"/>
    <property type="match status" value="1"/>
</dbReference>
<keyword evidence="3" id="KW-1185">Reference proteome</keyword>
<dbReference type="PANTHER" id="PTHR31672:SF2">
    <property type="entry name" value="F-BOX DOMAIN-CONTAINING PROTEIN"/>
    <property type="match status" value="1"/>
</dbReference>
<dbReference type="Pfam" id="PF12937">
    <property type="entry name" value="F-box-like"/>
    <property type="match status" value="1"/>
</dbReference>
<protein>
    <recommendedName>
        <fullName evidence="1">F-box domain-containing protein</fullName>
    </recommendedName>
</protein>
<dbReference type="InterPro" id="IPR050796">
    <property type="entry name" value="SCF_F-box_component"/>
</dbReference>
<feature type="domain" description="F-box" evidence="1">
    <location>
        <begin position="10"/>
        <end position="56"/>
    </location>
</feature>
<reference evidence="2" key="2">
    <citation type="submission" date="2021-12" db="EMBL/GenBank/DDBJ databases">
        <title>Resequencing data analysis of finger millet.</title>
        <authorList>
            <person name="Hatakeyama M."/>
            <person name="Aluri S."/>
            <person name="Balachadran M.T."/>
            <person name="Sivarajan S.R."/>
            <person name="Poveda L."/>
            <person name="Shimizu-Inatsugi R."/>
            <person name="Schlapbach R."/>
            <person name="Sreeman S.M."/>
            <person name="Shimizu K.K."/>
        </authorList>
    </citation>
    <scope>NUCLEOTIDE SEQUENCE</scope>
</reference>
<dbReference type="InterPro" id="IPR001810">
    <property type="entry name" value="F-box_dom"/>
</dbReference>
<dbReference type="AlphaFoldDB" id="A0AAV5BWL5"/>
<sequence>MPRGGRRKKHDGLASIPQEILHEILVRLPAKSVLRCRAVCREWRRLTSDLAFLVAHHRHQPTLHLISSFRSVDRLFPDRLDAVDLLSGERRPVANCMFDASCDGLVVIGSRIYNPATRQWAPLSRKVRVRNLVGLFRHQPSGEYRVLFWRISSVRSQIYCPNEYCVLTIGSDDDPRPIRSPAPVPVEREQMNSSEPTYVHTGVIQGQPVELGLINAIGPTFIGAPVLLHGNMYLHWKKYWEDRRHKVLVFDTVAESFWHLRPPPVNPRHIMQLFSMDGNLAASSSKDTMTEMRIFLLQKESDMWAFQYRIKLPEMEIRRFQEQGDWLAKVVSEEGDLLVACFGWLLHCDRKGKLVAKFRFGDDLPVVIPHVLKESLIQHTFFQKD</sequence>
<name>A0AAV5BWL5_ELECO</name>
<dbReference type="Proteomes" id="UP001054889">
    <property type="component" value="Unassembled WGS sequence"/>
</dbReference>
<organism evidence="2 3">
    <name type="scientific">Eleusine coracana subsp. coracana</name>
    <dbReference type="NCBI Taxonomy" id="191504"/>
    <lineage>
        <taxon>Eukaryota</taxon>
        <taxon>Viridiplantae</taxon>
        <taxon>Streptophyta</taxon>
        <taxon>Embryophyta</taxon>
        <taxon>Tracheophyta</taxon>
        <taxon>Spermatophyta</taxon>
        <taxon>Magnoliopsida</taxon>
        <taxon>Liliopsida</taxon>
        <taxon>Poales</taxon>
        <taxon>Poaceae</taxon>
        <taxon>PACMAD clade</taxon>
        <taxon>Chloridoideae</taxon>
        <taxon>Cynodonteae</taxon>
        <taxon>Eleusininae</taxon>
        <taxon>Eleusine</taxon>
    </lineage>
</organism>
<dbReference type="InterPro" id="IPR036047">
    <property type="entry name" value="F-box-like_dom_sf"/>
</dbReference>
<dbReference type="PANTHER" id="PTHR31672">
    <property type="entry name" value="BNACNNG10540D PROTEIN"/>
    <property type="match status" value="1"/>
</dbReference>
<accession>A0AAV5BWL5</accession>
<dbReference type="Gene3D" id="1.20.1280.50">
    <property type="match status" value="1"/>
</dbReference>
<evidence type="ECO:0000259" key="1">
    <source>
        <dbReference type="PROSITE" id="PS50181"/>
    </source>
</evidence>
<dbReference type="SMART" id="SM00256">
    <property type="entry name" value="FBOX"/>
    <property type="match status" value="1"/>
</dbReference>
<dbReference type="PROSITE" id="PS50181">
    <property type="entry name" value="FBOX"/>
    <property type="match status" value="1"/>
</dbReference>
<gene>
    <name evidence="2" type="primary">ga07043</name>
    <name evidence="2" type="ORF">PR202_ga07043</name>
</gene>
<dbReference type="SUPFAM" id="SSF81383">
    <property type="entry name" value="F-box domain"/>
    <property type="match status" value="1"/>
</dbReference>
<evidence type="ECO:0000313" key="3">
    <source>
        <dbReference type="Proteomes" id="UP001054889"/>
    </source>
</evidence>
<comment type="caution">
    <text evidence="2">The sequence shown here is derived from an EMBL/GenBank/DDBJ whole genome shotgun (WGS) entry which is preliminary data.</text>
</comment>
<proteinExistence type="predicted"/>
<dbReference type="EMBL" id="BQKI01000003">
    <property type="protein sequence ID" value="GJM90735.1"/>
    <property type="molecule type" value="Genomic_DNA"/>
</dbReference>